<sequence length="610" mass="64121">MHTLRHLRPILALFYRERRGMMLGGAVLAATTVLAGIALLGLSGWFITATAIAGLSAATAFTFDVFAPAAGIRFLALARTGARYGERLVTHDATLAVLASLREKLFRAWAAPAAAHDLLMRPARLLFRLTADIDALDSLYLRVLVPAGAAFVTAIAAGLTFYFMSPFLGLAIAISLLLVGLGLPIIAAIIAQKPMRRRAKAVEALRARTIDLVAGQTELVLTGRLGAKAETIAYADNKLAEADDRLNRIDAGVAFGFGLGGALLLAGTLIAMAALAQKGMIGAPVAALGLLVAMAAMEPFAALRRGAMELGRTALAAQRLGPRLGADERANCPSPLPSPRKRGEGDINVAASPRCQVQGTKKEAQTLMSPSPRLRGEGKGEGHFGAHTAGRLAAATACHHGSGKPVLRDIFLDLRQGEKLALAGISGAGKSTLLGLLSGEIAPVTGIVEALPATLITQRTELFQDTVRANLMLANPAADDGALWAALEDAGLSETITALPHGLGTRLGEGGLGLSGGQSRRLALARLFLRDTPLWLLDEPTEGLDAATARDVLTRLERKAQGRALVIATHKRREAERADRIVMLEKGRVVAIAGRADPAFRHMISSLREE</sequence>
<comment type="similarity">
    <text evidence="2">Belongs to the ABC transporter superfamily.</text>
</comment>
<dbReference type="InterPro" id="IPR003439">
    <property type="entry name" value="ABC_transporter-like_ATP-bd"/>
</dbReference>
<dbReference type="Gene3D" id="3.40.50.300">
    <property type="entry name" value="P-loop containing nucleotide triphosphate hydrolases"/>
    <property type="match status" value="1"/>
</dbReference>
<accession>A0A318T601</accession>
<name>A0A318T601_9HYPH</name>
<organism evidence="12 13">
    <name type="scientific">Phyllobacterium leguminum</name>
    <dbReference type="NCBI Taxonomy" id="314237"/>
    <lineage>
        <taxon>Bacteria</taxon>
        <taxon>Pseudomonadati</taxon>
        <taxon>Pseudomonadota</taxon>
        <taxon>Alphaproteobacteria</taxon>
        <taxon>Hyphomicrobiales</taxon>
        <taxon>Phyllobacteriaceae</taxon>
        <taxon>Phyllobacterium</taxon>
    </lineage>
</organism>
<evidence type="ECO:0000256" key="7">
    <source>
        <dbReference type="ARBA" id="ARBA00023136"/>
    </source>
</evidence>
<dbReference type="Gene3D" id="1.20.1560.10">
    <property type="entry name" value="ABC transporter type 1, transmembrane domain"/>
    <property type="match status" value="1"/>
</dbReference>
<keyword evidence="5 12" id="KW-0067">ATP-binding</keyword>
<evidence type="ECO:0000256" key="3">
    <source>
        <dbReference type="ARBA" id="ARBA00022692"/>
    </source>
</evidence>
<dbReference type="PROSITE" id="PS00211">
    <property type="entry name" value="ABC_TRANSPORTER_1"/>
    <property type="match status" value="1"/>
</dbReference>
<feature type="transmembrane region" description="Helical" evidence="9">
    <location>
        <begin position="52"/>
        <end position="78"/>
    </location>
</feature>
<dbReference type="InterPro" id="IPR027417">
    <property type="entry name" value="P-loop_NTPase"/>
</dbReference>
<evidence type="ECO:0000256" key="2">
    <source>
        <dbReference type="ARBA" id="ARBA00005417"/>
    </source>
</evidence>
<comment type="subcellular location">
    <subcellularLocation>
        <location evidence="1">Cell membrane</location>
        <topology evidence="1">Multi-pass membrane protein</topology>
    </subcellularLocation>
</comment>
<keyword evidence="4" id="KW-0547">Nucleotide-binding</keyword>
<dbReference type="GO" id="GO:0005886">
    <property type="term" value="C:plasma membrane"/>
    <property type="evidence" value="ECO:0007669"/>
    <property type="project" value="UniProtKB-SubCell"/>
</dbReference>
<feature type="transmembrane region" description="Helical" evidence="9">
    <location>
        <begin position="281"/>
        <end position="303"/>
    </location>
</feature>
<gene>
    <name evidence="12" type="ORF">C7477_101192</name>
</gene>
<dbReference type="InterPro" id="IPR039421">
    <property type="entry name" value="Type_1_exporter"/>
</dbReference>
<evidence type="ECO:0000256" key="1">
    <source>
        <dbReference type="ARBA" id="ARBA00004651"/>
    </source>
</evidence>
<dbReference type="RefSeq" id="WP_110747800.1">
    <property type="nucleotide sequence ID" value="NZ_QJTF01000001.1"/>
</dbReference>
<dbReference type="SUPFAM" id="SSF90123">
    <property type="entry name" value="ABC transporter transmembrane region"/>
    <property type="match status" value="1"/>
</dbReference>
<keyword evidence="3 9" id="KW-0812">Transmembrane</keyword>
<proteinExistence type="inferred from homology"/>
<dbReference type="InterPro" id="IPR017871">
    <property type="entry name" value="ABC_transporter-like_CS"/>
</dbReference>
<evidence type="ECO:0000256" key="6">
    <source>
        <dbReference type="ARBA" id="ARBA00022989"/>
    </source>
</evidence>
<dbReference type="InterPro" id="IPR036640">
    <property type="entry name" value="ABC1_TM_sf"/>
</dbReference>
<evidence type="ECO:0000313" key="12">
    <source>
        <dbReference type="EMBL" id="PYE90519.1"/>
    </source>
</evidence>
<feature type="transmembrane region" description="Helical" evidence="9">
    <location>
        <begin position="253"/>
        <end position="275"/>
    </location>
</feature>
<feature type="domain" description="ABC transmembrane type-1" evidence="11">
    <location>
        <begin position="23"/>
        <end position="312"/>
    </location>
</feature>
<dbReference type="GO" id="GO:0016887">
    <property type="term" value="F:ATP hydrolysis activity"/>
    <property type="evidence" value="ECO:0007669"/>
    <property type="project" value="InterPro"/>
</dbReference>
<dbReference type="GO" id="GO:0140359">
    <property type="term" value="F:ABC-type transporter activity"/>
    <property type="evidence" value="ECO:0007669"/>
    <property type="project" value="InterPro"/>
</dbReference>
<dbReference type="InterPro" id="IPR003593">
    <property type="entry name" value="AAA+_ATPase"/>
</dbReference>
<comment type="caution">
    <text evidence="12">The sequence shown here is derived from an EMBL/GenBank/DDBJ whole genome shotgun (WGS) entry which is preliminary data.</text>
</comment>
<dbReference type="OrthoDB" id="5288404at2"/>
<dbReference type="InterPro" id="IPR011527">
    <property type="entry name" value="ABC1_TM_dom"/>
</dbReference>
<dbReference type="PROSITE" id="PS50929">
    <property type="entry name" value="ABC_TM1F"/>
    <property type="match status" value="1"/>
</dbReference>
<evidence type="ECO:0000313" key="13">
    <source>
        <dbReference type="Proteomes" id="UP000247454"/>
    </source>
</evidence>
<dbReference type="AlphaFoldDB" id="A0A318T601"/>
<evidence type="ECO:0000256" key="5">
    <source>
        <dbReference type="ARBA" id="ARBA00022840"/>
    </source>
</evidence>
<keyword evidence="7 9" id="KW-0472">Membrane</keyword>
<evidence type="ECO:0000256" key="8">
    <source>
        <dbReference type="SAM" id="MobiDB-lite"/>
    </source>
</evidence>
<evidence type="ECO:0000259" key="10">
    <source>
        <dbReference type="PROSITE" id="PS50893"/>
    </source>
</evidence>
<dbReference type="SUPFAM" id="SSF52540">
    <property type="entry name" value="P-loop containing nucleoside triphosphate hydrolases"/>
    <property type="match status" value="1"/>
</dbReference>
<keyword evidence="13" id="KW-1185">Reference proteome</keyword>
<dbReference type="Proteomes" id="UP000247454">
    <property type="component" value="Unassembled WGS sequence"/>
</dbReference>
<evidence type="ECO:0000256" key="4">
    <source>
        <dbReference type="ARBA" id="ARBA00022741"/>
    </source>
</evidence>
<dbReference type="SMART" id="SM00382">
    <property type="entry name" value="AAA"/>
    <property type="match status" value="1"/>
</dbReference>
<feature type="transmembrane region" description="Helical" evidence="9">
    <location>
        <begin position="143"/>
        <end position="164"/>
    </location>
</feature>
<dbReference type="Pfam" id="PF00005">
    <property type="entry name" value="ABC_tran"/>
    <property type="match status" value="1"/>
</dbReference>
<dbReference type="PANTHER" id="PTHR24221">
    <property type="entry name" value="ATP-BINDING CASSETTE SUB-FAMILY B"/>
    <property type="match status" value="1"/>
</dbReference>
<keyword evidence="6 9" id="KW-1133">Transmembrane helix</keyword>
<dbReference type="GO" id="GO:0005524">
    <property type="term" value="F:ATP binding"/>
    <property type="evidence" value="ECO:0007669"/>
    <property type="project" value="UniProtKB-KW"/>
</dbReference>
<dbReference type="EMBL" id="QJTF01000001">
    <property type="protein sequence ID" value="PYE90519.1"/>
    <property type="molecule type" value="Genomic_DNA"/>
</dbReference>
<protein>
    <submittedName>
        <fullName evidence="12">ATP-binding cassette subfamily C protein CydC</fullName>
    </submittedName>
</protein>
<reference evidence="12 13" key="1">
    <citation type="submission" date="2018-06" db="EMBL/GenBank/DDBJ databases">
        <title>Genomic Encyclopedia of Type Strains, Phase III (KMG-III): the genomes of soil and plant-associated and newly described type strains.</title>
        <authorList>
            <person name="Whitman W."/>
        </authorList>
    </citation>
    <scope>NUCLEOTIDE SEQUENCE [LARGE SCALE GENOMIC DNA]</scope>
    <source>
        <strain evidence="12 13">ORS 1419</strain>
    </source>
</reference>
<feature type="transmembrane region" description="Helical" evidence="9">
    <location>
        <begin position="170"/>
        <end position="191"/>
    </location>
</feature>
<evidence type="ECO:0000256" key="9">
    <source>
        <dbReference type="SAM" id="Phobius"/>
    </source>
</evidence>
<feature type="domain" description="ABC transporter" evidence="10">
    <location>
        <begin position="390"/>
        <end position="607"/>
    </location>
</feature>
<dbReference type="GO" id="GO:0034040">
    <property type="term" value="F:ATPase-coupled lipid transmembrane transporter activity"/>
    <property type="evidence" value="ECO:0007669"/>
    <property type="project" value="TreeGrafter"/>
</dbReference>
<feature type="region of interest" description="Disordered" evidence="8">
    <location>
        <begin position="326"/>
        <end position="382"/>
    </location>
</feature>
<dbReference type="PANTHER" id="PTHR24221:SF654">
    <property type="entry name" value="ATP-BINDING CASSETTE SUB-FAMILY B MEMBER 6"/>
    <property type="match status" value="1"/>
</dbReference>
<evidence type="ECO:0000259" key="11">
    <source>
        <dbReference type="PROSITE" id="PS50929"/>
    </source>
</evidence>
<feature type="transmembrane region" description="Helical" evidence="9">
    <location>
        <begin position="21"/>
        <end position="46"/>
    </location>
</feature>
<dbReference type="PROSITE" id="PS50893">
    <property type="entry name" value="ABC_TRANSPORTER_2"/>
    <property type="match status" value="1"/>
</dbReference>